<dbReference type="Pfam" id="PF01549">
    <property type="entry name" value="ShK"/>
    <property type="match status" value="3"/>
</dbReference>
<evidence type="ECO:0000313" key="3">
    <source>
        <dbReference type="EMBL" id="CAL4165331.1"/>
    </source>
</evidence>
<dbReference type="Proteomes" id="UP001497623">
    <property type="component" value="Unassembled WGS sequence"/>
</dbReference>
<dbReference type="AlphaFoldDB" id="A0AAV2S7J8"/>
<dbReference type="SMART" id="SM00254">
    <property type="entry name" value="ShKT"/>
    <property type="match status" value="3"/>
</dbReference>
<evidence type="ECO:0000313" key="4">
    <source>
        <dbReference type="Proteomes" id="UP001497623"/>
    </source>
</evidence>
<organism evidence="3 4">
    <name type="scientific">Meganyctiphanes norvegica</name>
    <name type="common">Northern krill</name>
    <name type="synonym">Thysanopoda norvegica</name>
    <dbReference type="NCBI Taxonomy" id="48144"/>
    <lineage>
        <taxon>Eukaryota</taxon>
        <taxon>Metazoa</taxon>
        <taxon>Ecdysozoa</taxon>
        <taxon>Arthropoda</taxon>
        <taxon>Crustacea</taxon>
        <taxon>Multicrustacea</taxon>
        <taxon>Malacostraca</taxon>
        <taxon>Eumalacostraca</taxon>
        <taxon>Eucarida</taxon>
        <taxon>Euphausiacea</taxon>
        <taxon>Euphausiidae</taxon>
        <taxon>Meganyctiphanes</taxon>
    </lineage>
</organism>
<dbReference type="PANTHER" id="PTHR21724">
    <property type="entry name" value="SHKT DOMAIN-CONTAINING PROTEIN"/>
    <property type="match status" value="1"/>
</dbReference>
<evidence type="ECO:0000259" key="2">
    <source>
        <dbReference type="PROSITE" id="PS51670"/>
    </source>
</evidence>
<feature type="non-terminal residue" evidence="3">
    <location>
        <position position="379"/>
    </location>
</feature>
<feature type="domain" description="ShKT" evidence="2">
    <location>
        <begin position="229"/>
        <end position="260"/>
    </location>
</feature>
<dbReference type="EMBL" id="CAXKWB010047429">
    <property type="protein sequence ID" value="CAL4165331.1"/>
    <property type="molecule type" value="Genomic_DNA"/>
</dbReference>
<name>A0AAV2S7J8_MEGNR</name>
<dbReference type="PANTHER" id="PTHR21724:SF105">
    <property type="entry name" value="SHKT DOMAIN-CONTAINING PROTEIN"/>
    <property type="match status" value="1"/>
</dbReference>
<sequence length="379" mass="41487">PNAMQRQVGFIQSNQHPENVQIDSNAGHMQIRKPAGQEEIHSLESSARSGTLFRENENELLIPNQFVTNNNVVAVNQQSFDDPINAGQLEENAIPLGSIGHVLNTDKIRTSKSNEINATPEDALFYRGNNPIEWENSISNHDEIDLAIPKNIAISKYSEPLSINIEGNKMDIPISNSQNVMTLLPFGNSLIPAPIGRFFQNQRLFDDAGNVDSQYDATETEVIPTGIECKDESDDCPSWKSLCLIDADVQKLCHKTCGVCIGSPSGELNQNQPTFTQVKSIPYKIDVLADVASDPILKCRDAHAGCFGLKRFCSKESEVIKMCPKTCGTCSKATLGDSVSDAYSNCKDKNPDCVGWKSLCSSEVEVVELCPKTCGTCIT</sequence>
<proteinExistence type="predicted"/>
<gene>
    <name evidence="3" type="ORF">MNOR_LOCUS33241</name>
</gene>
<accession>A0AAV2S7J8</accession>
<reference evidence="3 4" key="1">
    <citation type="submission" date="2024-05" db="EMBL/GenBank/DDBJ databases">
        <authorList>
            <person name="Wallberg A."/>
        </authorList>
    </citation>
    <scope>NUCLEOTIDE SEQUENCE [LARGE SCALE GENOMIC DNA]</scope>
</reference>
<evidence type="ECO:0000256" key="1">
    <source>
        <dbReference type="PROSITE-ProRule" id="PRU01005"/>
    </source>
</evidence>
<dbReference type="PROSITE" id="PS51670">
    <property type="entry name" value="SHKT"/>
    <property type="match status" value="2"/>
</dbReference>
<feature type="non-terminal residue" evidence="3">
    <location>
        <position position="1"/>
    </location>
</feature>
<keyword evidence="4" id="KW-1185">Reference proteome</keyword>
<dbReference type="InterPro" id="IPR003582">
    <property type="entry name" value="ShKT_dom"/>
</dbReference>
<feature type="domain" description="ShKT" evidence="2">
    <location>
        <begin position="346"/>
        <end position="377"/>
    </location>
</feature>
<comment type="caution">
    <text evidence="3">The sequence shown here is derived from an EMBL/GenBank/DDBJ whole genome shotgun (WGS) entry which is preliminary data.</text>
</comment>
<protein>
    <recommendedName>
        <fullName evidence="2">ShKT domain-containing protein</fullName>
    </recommendedName>
</protein>
<comment type="caution">
    <text evidence="1">Lacks conserved residue(s) required for the propagation of feature annotation.</text>
</comment>
<dbReference type="Gene3D" id="1.10.10.1940">
    <property type="match status" value="1"/>
</dbReference>